<keyword evidence="3" id="KW-1185">Reference proteome</keyword>
<dbReference type="Gene3D" id="1.10.4080.10">
    <property type="entry name" value="ADP-ribosylation/Crystallin J1"/>
    <property type="match status" value="1"/>
</dbReference>
<name>A0A316Z866_9BASI</name>
<keyword evidence="1" id="KW-0460">Magnesium</keyword>
<dbReference type="PANTHER" id="PTHR16222">
    <property type="entry name" value="ADP-RIBOSYLGLYCOHYDROLASE"/>
    <property type="match status" value="1"/>
</dbReference>
<dbReference type="STRING" id="58919.A0A316Z866"/>
<dbReference type="InterPro" id="IPR005502">
    <property type="entry name" value="Ribosyl_crysJ1"/>
</dbReference>
<dbReference type="Pfam" id="PF03747">
    <property type="entry name" value="ADP_ribosyl_GH"/>
    <property type="match status" value="2"/>
</dbReference>
<dbReference type="SUPFAM" id="SSF101478">
    <property type="entry name" value="ADP-ribosylglycohydrolase"/>
    <property type="match status" value="1"/>
</dbReference>
<dbReference type="GO" id="GO:0046872">
    <property type="term" value="F:metal ion binding"/>
    <property type="evidence" value="ECO:0007669"/>
    <property type="project" value="UniProtKB-KW"/>
</dbReference>
<evidence type="ECO:0000313" key="3">
    <source>
        <dbReference type="Proteomes" id="UP000245946"/>
    </source>
</evidence>
<proteinExistence type="predicted"/>
<dbReference type="GO" id="GO:0016787">
    <property type="term" value="F:hydrolase activity"/>
    <property type="evidence" value="ECO:0007669"/>
    <property type="project" value="UniProtKB-KW"/>
</dbReference>
<dbReference type="Proteomes" id="UP000245946">
    <property type="component" value="Unassembled WGS sequence"/>
</dbReference>
<feature type="binding site" evidence="1">
    <location>
        <position position="269"/>
    </location>
    <ligand>
        <name>Mg(2+)</name>
        <dbReference type="ChEBI" id="CHEBI:18420"/>
        <label>1</label>
    </ligand>
</feature>
<keyword evidence="1" id="KW-0479">Metal-binding</keyword>
<dbReference type="RefSeq" id="XP_025596642.1">
    <property type="nucleotide sequence ID" value="XM_025745418.1"/>
</dbReference>
<dbReference type="GeneID" id="37272962"/>
<sequence length="352" mass="38392">MSAPSASQRLRLHGALFGAAAGDALGLYTEFMDRAYARQVYGHAPRFSLLANRTAAPPQVKQDRHRMQFPLSGWTDDRLPLDYGMTFSSVVRSLGYKRDPSGIARRKWESGGRRNAANGAVMRTSVVGALRFADTSAAIRDAIALAQLTHADPRCLVSCAIVSALVAHSVRGEPQRLDVEAIMQRAVREAEAQHVQLDVPTLQELQRHTAAEVTLESLQLDDSWAMGYTFKTLGAAIWALRELLRLGVKADSIETILTRLVMQAGDADTNATVAGALLGAYAGVQHLPRDWLDGLRDGAWLHEKAEQLCARLDASVAFAATPDLQLDGGKAFLTSEQRGERERALQARLDLL</sequence>
<dbReference type="InterPro" id="IPR036705">
    <property type="entry name" value="Ribosyl_crysJ1_sf"/>
</dbReference>
<accession>A0A316Z866</accession>
<gene>
    <name evidence="2" type="ORF">FA09DRAFT_361935</name>
</gene>
<dbReference type="PANTHER" id="PTHR16222:SF28">
    <property type="entry name" value="ADP-RIBOSYLGLYCOHYDROLASE"/>
    <property type="match status" value="1"/>
</dbReference>
<feature type="binding site" evidence="1">
    <location>
        <position position="268"/>
    </location>
    <ligand>
        <name>Mg(2+)</name>
        <dbReference type="ChEBI" id="CHEBI:18420"/>
        <label>1</label>
    </ligand>
</feature>
<reference evidence="2 3" key="1">
    <citation type="journal article" date="2018" name="Mol. Biol. Evol.">
        <title>Broad Genomic Sampling Reveals a Smut Pathogenic Ancestry of the Fungal Clade Ustilaginomycotina.</title>
        <authorList>
            <person name="Kijpornyongpan T."/>
            <person name="Mondo S.J."/>
            <person name="Barry K."/>
            <person name="Sandor L."/>
            <person name="Lee J."/>
            <person name="Lipzen A."/>
            <person name="Pangilinan J."/>
            <person name="LaButti K."/>
            <person name="Hainaut M."/>
            <person name="Henrissat B."/>
            <person name="Grigoriev I.V."/>
            <person name="Spatafora J.W."/>
            <person name="Aime M.C."/>
        </authorList>
    </citation>
    <scope>NUCLEOTIDE SEQUENCE [LARGE SCALE GENOMIC DNA]</scope>
    <source>
        <strain evidence="2 3">MCA 4186</strain>
    </source>
</reference>
<dbReference type="InterPro" id="IPR050792">
    <property type="entry name" value="ADP-ribosylglycohydrolase"/>
</dbReference>
<keyword evidence="2" id="KW-0378">Hydrolase</keyword>
<organism evidence="2 3">
    <name type="scientific">Tilletiopsis washingtonensis</name>
    <dbReference type="NCBI Taxonomy" id="58919"/>
    <lineage>
        <taxon>Eukaryota</taxon>
        <taxon>Fungi</taxon>
        <taxon>Dikarya</taxon>
        <taxon>Basidiomycota</taxon>
        <taxon>Ustilaginomycotina</taxon>
        <taxon>Exobasidiomycetes</taxon>
        <taxon>Entylomatales</taxon>
        <taxon>Entylomatales incertae sedis</taxon>
        <taxon>Tilletiopsis</taxon>
    </lineage>
</organism>
<feature type="binding site" evidence="1">
    <location>
        <position position="266"/>
    </location>
    <ligand>
        <name>Mg(2+)</name>
        <dbReference type="ChEBI" id="CHEBI:18420"/>
        <label>1</label>
    </ligand>
</feature>
<dbReference type="OrthoDB" id="2021138at2759"/>
<comment type="cofactor">
    <cofactor evidence="1">
        <name>Mg(2+)</name>
        <dbReference type="ChEBI" id="CHEBI:18420"/>
    </cofactor>
    <text evidence="1">Binds 2 magnesium ions per subunit.</text>
</comment>
<protein>
    <submittedName>
        <fullName evidence="2">ADP-ribosylglycohydrolase</fullName>
    </submittedName>
</protein>
<evidence type="ECO:0000313" key="2">
    <source>
        <dbReference type="EMBL" id="PWN96363.1"/>
    </source>
</evidence>
<evidence type="ECO:0000256" key="1">
    <source>
        <dbReference type="PIRSR" id="PIRSR605502-1"/>
    </source>
</evidence>
<dbReference type="EMBL" id="KZ819299">
    <property type="protein sequence ID" value="PWN96363.1"/>
    <property type="molecule type" value="Genomic_DNA"/>
</dbReference>
<dbReference type="AlphaFoldDB" id="A0A316Z866"/>